<keyword evidence="2" id="KW-1185">Reference proteome</keyword>
<sequence>MQELNVMEINEVSGAGPAAEALKFAARAIAASAIGQYAVGAAKEFKAGWDSVQ</sequence>
<reference evidence="1 2" key="1">
    <citation type="submission" date="2022-10" db="EMBL/GenBank/DDBJ databases">
        <title>Janthinobacterium sp. hw3 Genome sequencing.</title>
        <authorList>
            <person name="Park S."/>
        </authorList>
    </citation>
    <scope>NUCLEOTIDE SEQUENCE [LARGE SCALE GENOMIC DNA]</scope>
    <source>
        <strain evidence="2">hw3</strain>
    </source>
</reference>
<dbReference type="RefSeq" id="WP_273673660.1">
    <property type="nucleotide sequence ID" value="NZ_JAQQXR010000010.1"/>
</dbReference>
<evidence type="ECO:0008006" key="3">
    <source>
        <dbReference type="Google" id="ProtNLM"/>
    </source>
</evidence>
<evidence type="ECO:0000313" key="1">
    <source>
        <dbReference type="EMBL" id="MDC8760087.1"/>
    </source>
</evidence>
<comment type="caution">
    <text evidence="1">The sequence shown here is derived from an EMBL/GenBank/DDBJ whole genome shotgun (WGS) entry which is preliminary data.</text>
</comment>
<accession>A0ABT5K505</accession>
<evidence type="ECO:0000313" key="2">
    <source>
        <dbReference type="Proteomes" id="UP001221208"/>
    </source>
</evidence>
<dbReference type="Proteomes" id="UP001221208">
    <property type="component" value="Unassembled WGS sequence"/>
</dbReference>
<proteinExistence type="predicted"/>
<dbReference type="EMBL" id="JAQQXR010000010">
    <property type="protein sequence ID" value="MDC8760087.1"/>
    <property type="molecule type" value="Genomic_DNA"/>
</dbReference>
<name>A0ABT5K505_9BURK</name>
<gene>
    <name evidence="1" type="ORF">OIK44_21080</name>
</gene>
<organism evidence="1 2">
    <name type="scientific">Janthinobacterium fluminis</name>
    <dbReference type="NCBI Taxonomy" id="2987524"/>
    <lineage>
        <taxon>Bacteria</taxon>
        <taxon>Pseudomonadati</taxon>
        <taxon>Pseudomonadota</taxon>
        <taxon>Betaproteobacteria</taxon>
        <taxon>Burkholderiales</taxon>
        <taxon>Oxalobacteraceae</taxon>
        <taxon>Janthinobacterium</taxon>
    </lineage>
</organism>
<protein>
    <recommendedName>
        <fullName evidence="3">Class IIb bacteriocin, lactobin A/cerein 7B family</fullName>
    </recommendedName>
</protein>